<dbReference type="InterPro" id="IPR032508">
    <property type="entry name" value="FecR_C"/>
</dbReference>
<dbReference type="EMBL" id="JBEXAC010000002">
    <property type="protein sequence ID" value="MET6999862.1"/>
    <property type="molecule type" value="Genomic_DNA"/>
</dbReference>
<dbReference type="Pfam" id="PF04773">
    <property type="entry name" value="FecR"/>
    <property type="match status" value="1"/>
</dbReference>
<evidence type="ECO:0000259" key="2">
    <source>
        <dbReference type="Pfam" id="PF04773"/>
    </source>
</evidence>
<evidence type="ECO:0000256" key="1">
    <source>
        <dbReference type="SAM" id="Phobius"/>
    </source>
</evidence>
<dbReference type="RefSeq" id="WP_354662423.1">
    <property type="nucleotide sequence ID" value="NZ_JBEXAC010000002.1"/>
</dbReference>
<keyword evidence="1" id="KW-1133">Transmembrane helix</keyword>
<comment type="caution">
    <text evidence="4">The sequence shown here is derived from an EMBL/GenBank/DDBJ whole genome shotgun (WGS) entry which is preliminary data.</text>
</comment>
<proteinExistence type="predicted"/>
<keyword evidence="5" id="KW-1185">Reference proteome</keyword>
<sequence>MDPANSSAFIALVKKYLQGKTTAAEETFLWEYYHYFDKEPDVLAAFSPAEKEQLENELKTGILEKIATMENSGPHKGAIYRRMFIRIAVAAVIAVLAGSLVVLKWMTIMNFIDPQQLTQKTTANGETTKIALSDGTVVWLNAGSKLVYPVVFKRGTRQVELEGEAYFEVAQHSERPFTVKAAGLATRVLGTSFNVNAYDNEVVATVTVLTGRVKVSSEEDTATATLLNPGQKLLYNKQQQSFKQEALETATDDIAWKEGKLLFRDAPLTTVAQLLLRRYAITLEVPAEMESLTIYADLQDRQPEEAVKSIAKILKVGYKKAGNTYTLFSKNR</sequence>
<dbReference type="InterPro" id="IPR006860">
    <property type="entry name" value="FecR"/>
</dbReference>
<dbReference type="PANTHER" id="PTHR30273">
    <property type="entry name" value="PERIPLASMIC SIGNAL SENSOR AND SIGMA FACTOR ACTIVATOR FECR-RELATED"/>
    <property type="match status" value="1"/>
</dbReference>
<dbReference type="PANTHER" id="PTHR30273:SF2">
    <property type="entry name" value="PROTEIN FECR"/>
    <property type="match status" value="1"/>
</dbReference>
<evidence type="ECO:0000313" key="5">
    <source>
        <dbReference type="Proteomes" id="UP001549749"/>
    </source>
</evidence>
<evidence type="ECO:0000259" key="3">
    <source>
        <dbReference type="Pfam" id="PF16344"/>
    </source>
</evidence>
<dbReference type="Proteomes" id="UP001549749">
    <property type="component" value="Unassembled WGS sequence"/>
</dbReference>
<feature type="domain" description="Protein FecR C-terminal" evidence="3">
    <location>
        <begin position="260"/>
        <end position="326"/>
    </location>
</feature>
<dbReference type="Gene3D" id="3.55.50.30">
    <property type="match status" value="1"/>
</dbReference>
<keyword evidence="1" id="KW-0472">Membrane</keyword>
<feature type="domain" description="FecR protein" evidence="2">
    <location>
        <begin position="121"/>
        <end position="214"/>
    </location>
</feature>
<dbReference type="Pfam" id="PF16344">
    <property type="entry name" value="FecR_C"/>
    <property type="match status" value="1"/>
</dbReference>
<dbReference type="InterPro" id="IPR012373">
    <property type="entry name" value="Ferrdict_sens_TM"/>
</dbReference>
<gene>
    <name evidence="4" type="ORF">ABR189_20900</name>
</gene>
<name>A0ABV2TB56_9BACT</name>
<dbReference type="PIRSF" id="PIRSF018266">
    <property type="entry name" value="FecR"/>
    <property type="match status" value="1"/>
</dbReference>
<evidence type="ECO:0000313" key="4">
    <source>
        <dbReference type="EMBL" id="MET6999862.1"/>
    </source>
</evidence>
<accession>A0ABV2TB56</accession>
<keyword evidence="1" id="KW-0812">Transmembrane</keyword>
<feature type="transmembrane region" description="Helical" evidence="1">
    <location>
        <begin position="84"/>
        <end position="106"/>
    </location>
</feature>
<dbReference type="Gene3D" id="2.60.120.1440">
    <property type="match status" value="1"/>
</dbReference>
<organism evidence="4 5">
    <name type="scientific">Chitinophaga defluvii</name>
    <dbReference type="NCBI Taxonomy" id="3163343"/>
    <lineage>
        <taxon>Bacteria</taxon>
        <taxon>Pseudomonadati</taxon>
        <taxon>Bacteroidota</taxon>
        <taxon>Chitinophagia</taxon>
        <taxon>Chitinophagales</taxon>
        <taxon>Chitinophagaceae</taxon>
        <taxon>Chitinophaga</taxon>
    </lineage>
</organism>
<protein>
    <submittedName>
        <fullName evidence="4">FecR domain-containing protein</fullName>
    </submittedName>
</protein>
<reference evidence="4 5" key="1">
    <citation type="submission" date="2024-06" db="EMBL/GenBank/DDBJ databases">
        <title>Chitinophaga defluvii sp. nov., isolated from municipal sewage.</title>
        <authorList>
            <person name="Zhang L."/>
        </authorList>
    </citation>
    <scope>NUCLEOTIDE SEQUENCE [LARGE SCALE GENOMIC DNA]</scope>
    <source>
        <strain evidence="4 5">H8</strain>
    </source>
</reference>